<accession>A0ABV0AC94</accession>
<dbReference type="Pfam" id="PF00544">
    <property type="entry name" value="Pectate_lyase_4"/>
    <property type="match status" value="1"/>
</dbReference>
<feature type="chain" id="PRO_5045610183" evidence="4">
    <location>
        <begin position="20"/>
        <end position="852"/>
    </location>
</feature>
<evidence type="ECO:0000256" key="4">
    <source>
        <dbReference type="SAM" id="SignalP"/>
    </source>
</evidence>
<proteinExistence type="inferred from homology"/>
<comment type="similarity">
    <text evidence="3">Belongs to the polysaccharide lyase 1 family.</text>
</comment>
<comment type="subcellular location">
    <subcellularLocation>
        <location evidence="3">Secreted</location>
    </subcellularLocation>
</comment>
<dbReference type="Proteomes" id="UP001416393">
    <property type="component" value="Unassembled WGS sequence"/>
</dbReference>
<sequence length="852" mass="91786">MKKLLLCMTILLASVQVWSQTVTIDEAGGWLESAYVKWQPVAGAESYNVYYTGNGAVNQKIDNPLIRSYGAYFRADVLGLSAGTYTIGVKPVVSGVEGAATNTGDITVLEHDRNGFAFANGRIPGAYKLDGTPKTGAVILYITEETKNTVSLVVTGANANPCVGLQTILDGFKKGSDTRPLIVRMIGQITDPSYLLGGDIVIENKNNASSHITLEGVGEDAVADGWGIRVKNATNIEIRNIGSMNCNSSEGDNIGLQQNNDYVWVHNIDFFYGDAGGDADQAKGDGALDCKKSKYVTFSYNHFWDSGKSNLLGLSEGTDTELYITYHHNWYDHSDSRHPRVRYYSAHVYNNYFDGISKYGSGSTNGSSLFVEGNYFRNSKNPMMTSMQGTDVWNNSTQQNDPNNQGTFSGEDGGTIKAFNNTFDADNGTNSMRFVAYGDPNPAYNIPGKISSTIDFDAYVVANRGDQVPNTVKSYKGANIHNNFDTDATKSATDYIRSLVPDTPEAAKAKVIQYSGRMHGGDFNWTFVPADDTSYAVNTALKAALINYETELVYIQGETVPSTHTLTVTTSNASQDVIEGDAMETIIFTWGGDANDATVSGLPASGIDFVKDAGNKTITITGTPTATVSYTITTAGATGTPISESGTITSVPPGSTTGEEIHNFTVSEKVSSFYTISGNMNSTNGSETYDGLTLTRRLKIESATSITYTTTAVSSLTLVFDSTFSGKIKLDNVDYTASAGIVTISNIPAGSHSITKNATANLFYIKTVYNTLGLGKVEALKLKLYPNPVTSTFQITTQARIEHIKVYNMVGALVKSMEGNHKTVDISNLSTGSYLLNVHTDEGVHKQIIIKK</sequence>
<dbReference type="SMART" id="SM00656">
    <property type="entry name" value="Amb_all"/>
    <property type="match status" value="1"/>
</dbReference>
<dbReference type="InterPro" id="IPR012334">
    <property type="entry name" value="Pectin_lyas_fold"/>
</dbReference>
<dbReference type="InterPro" id="IPR026444">
    <property type="entry name" value="Secre_tail"/>
</dbReference>
<feature type="signal peptide" evidence="4">
    <location>
        <begin position="1"/>
        <end position="19"/>
    </location>
</feature>
<dbReference type="Pfam" id="PF18962">
    <property type="entry name" value="Por_Secre_tail"/>
    <property type="match status" value="1"/>
</dbReference>
<name>A0ABV0AC94_9FLAO</name>
<comment type="caution">
    <text evidence="6">The sequence shown here is derived from an EMBL/GenBank/DDBJ whole genome shotgun (WGS) entry which is preliminary data.</text>
</comment>
<dbReference type="InterPro" id="IPR011050">
    <property type="entry name" value="Pectin_lyase_fold/virulence"/>
</dbReference>
<keyword evidence="1 4" id="KW-0732">Signal</keyword>
<evidence type="ECO:0000259" key="5">
    <source>
        <dbReference type="SMART" id="SM00656"/>
    </source>
</evidence>
<dbReference type="NCBIfam" id="TIGR04183">
    <property type="entry name" value="Por_Secre_tail"/>
    <property type="match status" value="1"/>
</dbReference>
<feature type="domain" description="Pectate lyase" evidence="5">
    <location>
        <begin position="158"/>
        <end position="382"/>
    </location>
</feature>
<dbReference type="InterPro" id="IPR045032">
    <property type="entry name" value="PEL"/>
</dbReference>
<keyword evidence="3" id="KW-0964">Secreted</keyword>
<organism evidence="6 7">
    <name type="scientific">Mariniflexile soesokkakense</name>
    <dbReference type="NCBI Taxonomy" id="1343160"/>
    <lineage>
        <taxon>Bacteria</taxon>
        <taxon>Pseudomonadati</taxon>
        <taxon>Bacteroidota</taxon>
        <taxon>Flavobacteriia</taxon>
        <taxon>Flavobacteriales</taxon>
        <taxon>Flavobacteriaceae</taxon>
        <taxon>Mariniflexile</taxon>
    </lineage>
</organism>
<dbReference type="SUPFAM" id="SSF51126">
    <property type="entry name" value="Pectin lyase-like"/>
    <property type="match status" value="1"/>
</dbReference>
<dbReference type="RefSeq" id="WP_346242512.1">
    <property type="nucleotide sequence ID" value="NZ_JAZHYP010000007.1"/>
</dbReference>
<evidence type="ECO:0000256" key="3">
    <source>
        <dbReference type="RuleBase" id="RU361173"/>
    </source>
</evidence>
<reference evidence="6 7" key="1">
    <citation type="submission" date="2024-01" db="EMBL/GenBank/DDBJ databases">
        <title>Mariniflexile litorale sp. nov., isolated from the shallow sediments of the Sea of Japan.</title>
        <authorList>
            <person name="Romanenko L."/>
            <person name="Bystritskaya E."/>
            <person name="Isaeva M."/>
        </authorList>
    </citation>
    <scope>NUCLEOTIDE SEQUENCE [LARGE SCALE GENOMIC DNA]</scope>
    <source>
        <strain evidence="6 7">KCTC 32427</strain>
    </source>
</reference>
<keyword evidence="2 3" id="KW-0456">Lyase</keyword>
<dbReference type="InterPro" id="IPR002022">
    <property type="entry name" value="Pec_lyase"/>
</dbReference>
<gene>
    <name evidence="6" type="ORF">VP395_13305</name>
</gene>
<evidence type="ECO:0000313" key="6">
    <source>
        <dbReference type="EMBL" id="MEN3324713.1"/>
    </source>
</evidence>
<dbReference type="EMBL" id="JAZHYP010000007">
    <property type="protein sequence ID" value="MEN3324713.1"/>
    <property type="molecule type" value="Genomic_DNA"/>
</dbReference>
<protein>
    <submittedName>
        <fullName evidence="6">T9SS type A sorting domain-containing protein</fullName>
    </submittedName>
</protein>
<evidence type="ECO:0000313" key="7">
    <source>
        <dbReference type="Proteomes" id="UP001416393"/>
    </source>
</evidence>
<dbReference type="Gene3D" id="2.160.20.10">
    <property type="entry name" value="Single-stranded right-handed beta-helix, Pectin lyase-like"/>
    <property type="match status" value="1"/>
</dbReference>
<evidence type="ECO:0000256" key="1">
    <source>
        <dbReference type="ARBA" id="ARBA00022729"/>
    </source>
</evidence>
<evidence type="ECO:0000256" key="2">
    <source>
        <dbReference type="ARBA" id="ARBA00023239"/>
    </source>
</evidence>
<dbReference type="PANTHER" id="PTHR31683:SF18">
    <property type="entry name" value="PECTATE LYASE 21-RELATED"/>
    <property type="match status" value="1"/>
</dbReference>
<keyword evidence="3" id="KW-0119">Carbohydrate metabolism</keyword>
<dbReference type="PANTHER" id="PTHR31683">
    <property type="entry name" value="PECTATE LYASE 18-RELATED"/>
    <property type="match status" value="1"/>
</dbReference>
<keyword evidence="3" id="KW-0624">Polysaccharide degradation</keyword>
<dbReference type="InterPro" id="IPR041253">
    <property type="entry name" value="CBM77"/>
</dbReference>
<keyword evidence="7" id="KW-1185">Reference proteome</keyword>
<dbReference type="Pfam" id="PF18283">
    <property type="entry name" value="CBM77"/>
    <property type="match status" value="1"/>
</dbReference>